<reference evidence="1 2" key="1">
    <citation type="submission" date="2019-04" db="EMBL/GenBank/DDBJ databases">
        <title>Draft genome sequence of Rickettsia asiatica Maytaro1284.</title>
        <authorList>
            <person name="Thu M."/>
            <person name="Qiu Y."/>
            <person name="Nakao R."/>
        </authorList>
    </citation>
    <scope>NUCLEOTIDE SEQUENCE [LARGE SCALE GENOMIC DNA]</scope>
    <source>
        <strain evidence="1 2">Maytaro1284</strain>
    </source>
</reference>
<dbReference type="Proteomes" id="UP000321183">
    <property type="component" value="Chromosome"/>
</dbReference>
<evidence type="ECO:0000313" key="2">
    <source>
        <dbReference type="Proteomes" id="UP000321183"/>
    </source>
</evidence>
<protein>
    <submittedName>
        <fullName evidence="1">Uncharacterized protein</fullName>
    </submittedName>
</protein>
<dbReference type="EMBL" id="AP019563">
    <property type="protein sequence ID" value="BBJ31522.1"/>
    <property type="molecule type" value="Genomic_DNA"/>
</dbReference>
<proteinExistence type="predicted"/>
<name>A0A510G778_9RICK</name>
<gene>
    <name evidence="1" type="ORF">RAS_06310</name>
</gene>
<keyword evidence="2" id="KW-1185">Reference proteome</keyword>
<dbReference type="KEGG" id="ras:RAS_06310"/>
<sequence>MKFTAANLEASLKGFELPLEKNTAFDNLSYAGLEEKEVLEKAIPAVKEAIIKLNGEHVSREEYAQAVINETLNNLKKDPEISAESLKKYENFITQGDKSKNLVKGEFQPAIIPEKTDQLVEEAIKAANKAKEAMNKNTIEAEQITIENPYSAIDNKLNPNNGKFANDNLKIKIEKDFAPLLESNNPALANGTKTALAELDPKYLAEAKETIAQELQKAAKLKIWQRIVKVFTGTDYAQKNMDKALTSLKEESNNFTNFQGNIRPEQNKGTNIVKQNQIITQSYKSPTLIPSQSHAERVNNK</sequence>
<dbReference type="AlphaFoldDB" id="A0A510G778"/>
<dbReference type="RefSeq" id="WP_232049336.1">
    <property type="nucleotide sequence ID" value="NZ_AP019563.1"/>
</dbReference>
<organism evidence="1 2">
    <name type="scientific">Rickettsia asiatica</name>
    <dbReference type="NCBI Taxonomy" id="238800"/>
    <lineage>
        <taxon>Bacteria</taxon>
        <taxon>Pseudomonadati</taxon>
        <taxon>Pseudomonadota</taxon>
        <taxon>Alphaproteobacteria</taxon>
        <taxon>Rickettsiales</taxon>
        <taxon>Rickettsiaceae</taxon>
        <taxon>Rickettsieae</taxon>
        <taxon>Rickettsia</taxon>
        <taxon>spotted fever group</taxon>
    </lineage>
</organism>
<accession>A0A510G778</accession>
<evidence type="ECO:0000313" key="1">
    <source>
        <dbReference type="EMBL" id="BBJ31522.1"/>
    </source>
</evidence>